<dbReference type="InterPro" id="IPR001610">
    <property type="entry name" value="PAC"/>
</dbReference>
<dbReference type="STRING" id="1121393.SAMN02745216_02630"/>
<organism evidence="12 13">
    <name type="scientific">Desulfatibacillum alkenivorans DSM 16219</name>
    <dbReference type="NCBI Taxonomy" id="1121393"/>
    <lineage>
        <taxon>Bacteria</taxon>
        <taxon>Pseudomonadati</taxon>
        <taxon>Thermodesulfobacteriota</taxon>
        <taxon>Desulfobacteria</taxon>
        <taxon>Desulfobacterales</taxon>
        <taxon>Desulfatibacillaceae</taxon>
        <taxon>Desulfatibacillum</taxon>
    </lineage>
</organism>
<evidence type="ECO:0000313" key="13">
    <source>
        <dbReference type="Proteomes" id="UP000183994"/>
    </source>
</evidence>
<dbReference type="InterPro" id="IPR013656">
    <property type="entry name" value="PAS_4"/>
</dbReference>
<keyword evidence="4" id="KW-0808">Transferase</keyword>
<dbReference type="SMART" id="SM00387">
    <property type="entry name" value="HATPase_c"/>
    <property type="match status" value="1"/>
</dbReference>
<feature type="domain" description="PAS" evidence="10">
    <location>
        <begin position="27"/>
        <end position="97"/>
    </location>
</feature>
<dbReference type="Pfam" id="PF08448">
    <property type="entry name" value="PAS_4"/>
    <property type="match status" value="2"/>
</dbReference>
<dbReference type="SUPFAM" id="SSF52172">
    <property type="entry name" value="CheY-like"/>
    <property type="match status" value="1"/>
</dbReference>
<dbReference type="OrthoDB" id="9806821at2"/>
<dbReference type="InterPro" id="IPR011006">
    <property type="entry name" value="CheY-like_superfamily"/>
</dbReference>
<dbReference type="AlphaFoldDB" id="A0A1M6NM62"/>
<evidence type="ECO:0000259" key="10">
    <source>
        <dbReference type="PROSITE" id="PS50112"/>
    </source>
</evidence>
<evidence type="ECO:0000256" key="4">
    <source>
        <dbReference type="ARBA" id="ARBA00022679"/>
    </source>
</evidence>
<reference evidence="13" key="1">
    <citation type="submission" date="2016-11" db="EMBL/GenBank/DDBJ databases">
        <authorList>
            <person name="Varghese N."/>
            <person name="Submissions S."/>
        </authorList>
    </citation>
    <scope>NUCLEOTIDE SEQUENCE [LARGE SCALE GENOMIC DNA]</scope>
    <source>
        <strain evidence="13">DSM 16219</strain>
    </source>
</reference>
<dbReference type="PROSITE" id="PS50109">
    <property type="entry name" value="HIS_KIN"/>
    <property type="match status" value="1"/>
</dbReference>
<dbReference type="PANTHER" id="PTHR43304">
    <property type="entry name" value="PHYTOCHROME-LIKE PROTEIN CPH1"/>
    <property type="match status" value="1"/>
</dbReference>
<gene>
    <name evidence="12" type="ORF">SAMN02745216_02630</name>
</gene>
<dbReference type="InterPro" id="IPR052162">
    <property type="entry name" value="Sensor_kinase/Photoreceptor"/>
</dbReference>
<keyword evidence="5" id="KW-0418">Kinase</keyword>
<dbReference type="Gene3D" id="3.40.50.2300">
    <property type="match status" value="1"/>
</dbReference>
<dbReference type="SMART" id="SM00388">
    <property type="entry name" value="HisKA"/>
    <property type="match status" value="1"/>
</dbReference>
<dbReference type="RefSeq" id="WP_073476514.1">
    <property type="nucleotide sequence ID" value="NZ_FQZU01000015.1"/>
</dbReference>
<dbReference type="InterPro" id="IPR013655">
    <property type="entry name" value="PAS_fold_3"/>
</dbReference>
<dbReference type="InterPro" id="IPR035965">
    <property type="entry name" value="PAS-like_dom_sf"/>
</dbReference>
<sequence length="1147" mass="128908">MSHKPSYEELEKRVLSLQRDNSRLRESESRWRLLMDHAPGLICTFLPDGEIVHVNQAYCTSFNKAYAELVGSSFLLLLPEPDREAVLENIHALTRENPTMSHEHQVIAADGSVRWQRWTNRAFFNSNGEAEIYQAVGEDVTERKLAAQAVLAERKRFEDVLEKFPYGVCVVDESRRIEFVNAKIRTEFGDPGVLLCHQYFEDMPGLCPACRTGTAFQEEFCRMEWRSPEKDRHYEVYDIPLKSENGSKSRVQVFNDITEQKQAESSLRESEAKYRALVENAGEAIYIVQKGVIKFVNAKAGELTGVDAQGLLARDMEDFIHPEDQALVTERHAQRLRGEAPPSSYSFRLVHASGEIRWVELSVTPIEWEGKPATLNFLRDISDRKKAEGEIIEREKRFRATLDNMLEGCQIIGFDWSYIYLNDAAANHGRMHKEDMTGKSMLELYPGIEQTQIFALMQDGMINRVSHQVENEFYYGNGSKRWFELSIQPVPEGIFVLSIDVTEKKWAEHSLKESESRFRTLFEQSPIGIIMAAPNGFPIRSNKALRELVGYTEEEICSRSFLEWTHPDEREASQRLIKSIAAGEYDRKIMEKRYLHKNGDMVWGRTAVTAVRNSAGAVEYFIAMVEDITESKMAEQVLQDSENRYRSLFMHSPDAVFAALDGEVSLVNQACLSLFGAQKDEDIVGKPILDLVAPEFRALAAKRRDILDAEGRPLPLAEMQVLRMDGKPVDVEVLTSAFPMGDAMATHVILRDISARKNMEKEKEQLQEQLSQSQKLESVGRLAGGVAHDLNNLLSPIIGFGEILSDDLEPDDPKREAVEEILGAGLRARNLVRQLLAFSRKQTLEFKPLDISQTLGAFKNLLRRTIPEDIEIKVVSSEKVLPVMADAGQMEQVIMNLAVNAADAMPNGGVLTLETGMADLDADYAKLHSEVQPGRYAALVISDTGQGMDQAARERAFEPFFSTKGKRGTGLGLATVYGIVKQHGGSIWLYSEEGQGATFKIYLPVAEESRPADEPEKKAVIKLNGDETILLVEDNANVLHLAGTILKRRGYKTLAAKGSAEALEIIKSGKEPIHLLLTDVVMPEMNGRQLYTKALEMLPALKVLYMSGYTDNVIAHRGVLDEGVQFIQKPFSGKGLAEKIRKILDEK</sequence>
<feature type="domain" description="PAS" evidence="10">
    <location>
        <begin position="514"/>
        <end position="584"/>
    </location>
</feature>
<dbReference type="InterPro" id="IPR013767">
    <property type="entry name" value="PAS_fold"/>
</dbReference>
<evidence type="ECO:0000259" key="11">
    <source>
        <dbReference type="PROSITE" id="PS50113"/>
    </source>
</evidence>
<dbReference type="GO" id="GO:0000155">
    <property type="term" value="F:phosphorelay sensor kinase activity"/>
    <property type="evidence" value="ECO:0007669"/>
    <property type="project" value="InterPro"/>
</dbReference>
<dbReference type="SMART" id="SM00091">
    <property type="entry name" value="PAS"/>
    <property type="match status" value="6"/>
</dbReference>
<dbReference type="Gene3D" id="3.30.565.10">
    <property type="entry name" value="Histidine kinase-like ATPase, C-terminal domain"/>
    <property type="match status" value="1"/>
</dbReference>
<dbReference type="Pfam" id="PF08447">
    <property type="entry name" value="PAS_3"/>
    <property type="match status" value="2"/>
</dbReference>
<dbReference type="InterPro" id="IPR003661">
    <property type="entry name" value="HisK_dim/P_dom"/>
</dbReference>
<dbReference type="InterPro" id="IPR036890">
    <property type="entry name" value="HATPase_C_sf"/>
</dbReference>
<accession>A0A1M6NM62</accession>
<evidence type="ECO:0000256" key="5">
    <source>
        <dbReference type="ARBA" id="ARBA00022777"/>
    </source>
</evidence>
<dbReference type="EC" id="2.7.13.3" evidence="2"/>
<dbReference type="EMBL" id="FQZU01000015">
    <property type="protein sequence ID" value="SHJ96800.1"/>
    <property type="molecule type" value="Genomic_DNA"/>
</dbReference>
<feature type="domain" description="PAC" evidence="11">
    <location>
        <begin position="588"/>
        <end position="640"/>
    </location>
</feature>
<keyword evidence="7" id="KW-0175">Coiled coil</keyword>
<feature type="coiled-coil region" evidence="7">
    <location>
        <begin position="749"/>
        <end position="779"/>
    </location>
</feature>
<feature type="modified residue" description="4-aspartylphosphate" evidence="6">
    <location>
        <position position="1079"/>
    </location>
</feature>
<dbReference type="PANTHER" id="PTHR43304:SF1">
    <property type="entry name" value="PAC DOMAIN-CONTAINING PROTEIN"/>
    <property type="match status" value="1"/>
</dbReference>
<evidence type="ECO:0000256" key="3">
    <source>
        <dbReference type="ARBA" id="ARBA00022553"/>
    </source>
</evidence>
<dbReference type="PROSITE" id="PS50113">
    <property type="entry name" value="PAC"/>
    <property type="match status" value="3"/>
</dbReference>
<dbReference type="Gene3D" id="1.10.287.130">
    <property type="match status" value="1"/>
</dbReference>
<evidence type="ECO:0000313" key="12">
    <source>
        <dbReference type="EMBL" id="SHJ96800.1"/>
    </source>
</evidence>
<dbReference type="SUPFAM" id="SSF47384">
    <property type="entry name" value="Homodimeric domain of signal transducing histidine kinase"/>
    <property type="match status" value="1"/>
</dbReference>
<feature type="domain" description="PAS" evidence="10">
    <location>
        <begin position="270"/>
        <end position="339"/>
    </location>
</feature>
<dbReference type="Pfam" id="PF02518">
    <property type="entry name" value="HATPase_c"/>
    <property type="match status" value="1"/>
</dbReference>
<dbReference type="SUPFAM" id="SSF55785">
    <property type="entry name" value="PYP-like sensor domain (PAS domain)"/>
    <property type="match status" value="6"/>
</dbReference>
<dbReference type="InterPro" id="IPR000014">
    <property type="entry name" value="PAS"/>
</dbReference>
<dbReference type="Pfam" id="PF00072">
    <property type="entry name" value="Response_reg"/>
    <property type="match status" value="1"/>
</dbReference>
<keyword evidence="3 6" id="KW-0597">Phosphoprotein</keyword>
<protein>
    <recommendedName>
        <fullName evidence="2">histidine kinase</fullName>
        <ecNumber evidence="2">2.7.13.3</ecNumber>
    </recommendedName>
</protein>
<comment type="catalytic activity">
    <reaction evidence="1">
        <text>ATP + protein L-histidine = ADP + protein N-phospho-L-histidine.</text>
        <dbReference type="EC" id="2.7.13.3"/>
    </reaction>
</comment>
<dbReference type="NCBIfam" id="TIGR00229">
    <property type="entry name" value="sensory_box"/>
    <property type="match status" value="5"/>
</dbReference>
<evidence type="ECO:0000259" key="9">
    <source>
        <dbReference type="PROSITE" id="PS50110"/>
    </source>
</evidence>
<evidence type="ECO:0000256" key="7">
    <source>
        <dbReference type="SAM" id="Coils"/>
    </source>
</evidence>
<dbReference type="SMART" id="SM00448">
    <property type="entry name" value="REC"/>
    <property type="match status" value="1"/>
</dbReference>
<proteinExistence type="predicted"/>
<evidence type="ECO:0000256" key="2">
    <source>
        <dbReference type="ARBA" id="ARBA00012438"/>
    </source>
</evidence>
<dbReference type="InterPro" id="IPR003594">
    <property type="entry name" value="HATPase_dom"/>
</dbReference>
<feature type="domain" description="PAC" evidence="11">
    <location>
        <begin position="100"/>
        <end position="152"/>
    </location>
</feature>
<dbReference type="Pfam" id="PF00989">
    <property type="entry name" value="PAS"/>
    <property type="match status" value="1"/>
</dbReference>
<dbReference type="SMART" id="SM00086">
    <property type="entry name" value="PAC"/>
    <property type="match status" value="5"/>
</dbReference>
<dbReference type="Pfam" id="PF13188">
    <property type="entry name" value="PAS_8"/>
    <property type="match status" value="1"/>
</dbReference>
<evidence type="ECO:0000259" key="8">
    <source>
        <dbReference type="PROSITE" id="PS50109"/>
    </source>
</evidence>
<dbReference type="InterPro" id="IPR004358">
    <property type="entry name" value="Sig_transdc_His_kin-like_C"/>
</dbReference>
<dbReference type="PROSITE" id="PS50110">
    <property type="entry name" value="RESPONSE_REGULATORY"/>
    <property type="match status" value="1"/>
</dbReference>
<dbReference type="CDD" id="cd00082">
    <property type="entry name" value="HisKA"/>
    <property type="match status" value="1"/>
</dbReference>
<dbReference type="Proteomes" id="UP000183994">
    <property type="component" value="Unassembled WGS sequence"/>
</dbReference>
<feature type="domain" description="Histidine kinase" evidence="8">
    <location>
        <begin position="785"/>
        <end position="1007"/>
    </location>
</feature>
<dbReference type="SUPFAM" id="SSF55874">
    <property type="entry name" value="ATPase domain of HSP90 chaperone/DNA topoisomerase II/histidine kinase"/>
    <property type="match status" value="1"/>
</dbReference>
<dbReference type="Pfam" id="PF00512">
    <property type="entry name" value="HisKA"/>
    <property type="match status" value="1"/>
</dbReference>
<dbReference type="CDD" id="cd00130">
    <property type="entry name" value="PAS"/>
    <property type="match status" value="5"/>
</dbReference>
<dbReference type="Gene3D" id="3.30.450.20">
    <property type="entry name" value="PAS domain"/>
    <property type="match status" value="6"/>
</dbReference>
<feature type="domain" description="PAC" evidence="11">
    <location>
        <begin position="343"/>
        <end position="393"/>
    </location>
</feature>
<evidence type="ECO:0000256" key="1">
    <source>
        <dbReference type="ARBA" id="ARBA00000085"/>
    </source>
</evidence>
<dbReference type="InterPro" id="IPR001789">
    <property type="entry name" value="Sig_transdc_resp-reg_receiver"/>
</dbReference>
<dbReference type="GO" id="GO:0006355">
    <property type="term" value="P:regulation of DNA-templated transcription"/>
    <property type="evidence" value="ECO:0007669"/>
    <property type="project" value="InterPro"/>
</dbReference>
<dbReference type="PRINTS" id="PR00344">
    <property type="entry name" value="BCTRLSENSOR"/>
</dbReference>
<dbReference type="InterPro" id="IPR005467">
    <property type="entry name" value="His_kinase_dom"/>
</dbReference>
<dbReference type="InterPro" id="IPR000700">
    <property type="entry name" value="PAS-assoc_C"/>
</dbReference>
<dbReference type="InterPro" id="IPR036097">
    <property type="entry name" value="HisK_dim/P_sf"/>
</dbReference>
<evidence type="ECO:0000256" key="6">
    <source>
        <dbReference type="PROSITE-ProRule" id="PRU00169"/>
    </source>
</evidence>
<dbReference type="PROSITE" id="PS50112">
    <property type="entry name" value="PAS"/>
    <property type="match status" value="3"/>
</dbReference>
<feature type="domain" description="Response regulatory" evidence="9">
    <location>
        <begin position="1028"/>
        <end position="1144"/>
    </location>
</feature>
<keyword evidence="13" id="KW-1185">Reference proteome</keyword>
<name>A0A1M6NM62_9BACT</name>